<accession>A0ABY8EF50</accession>
<evidence type="ECO:0000259" key="3">
    <source>
        <dbReference type="PROSITE" id="PS50968"/>
    </source>
</evidence>
<evidence type="ECO:0000256" key="2">
    <source>
        <dbReference type="SAM" id="MobiDB-lite"/>
    </source>
</evidence>
<dbReference type="InterPro" id="IPR001882">
    <property type="entry name" value="Biotin_BS"/>
</dbReference>
<dbReference type="Gene3D" id="2.40.50.100">
    <property type="match status" value="1"/>
</dbReference>
<dbReference type="EMBL" id="CP120733">
    <property type="protein sequence ID" value="WFD10107.1"/>
    <property type="molecule type" value="Genomic_DNA"/>
</dbReference>
<dbReference type="RefSeq" id="WP_277732084.1">
    <property type="nucleotide sequence ID" value="NZ_CP120733.1"/>
</dbReference>
<organism evidence="4 5">
    <name type="scientific">Tepidibacter hydrothermalis</name>
    <dbReference type="NCBI Taxonomy" id="3036126"/>
    <lineage>
        <taxon>Bacteria</taxon>
        <taxon>Bacillati</taxon>
        <taxon>Bacillota</taxon>
        <taxon>Clostridia</taxon>
        <taxon>Peptostreptococcales</taxon>
        <taxon>Peptostreptococcaceae</taxon>
        <taxon>Tepidibacter</taxon>
    </lineage>
</organism>
<dbReference type="PANTHER" id="PTHR45266">
    <property type="entry name" value="OXALOACETATE DECARBOXYLASE ALPHA CHAIN"/>
    <property type="match status" value="1"/>
</dbReference>
<dbReference type="InterPro" id="IPR011053">
    <property type="entry name" value="Single_hybrid_motif"/>
</dbReference>
<sequence length="137" mass="14614">MIKKFNVKVNGVCYDVEVEEIKESSNSSKSKKSSANKSKVIEPKVEKSIPVKEEVKLNKNISSNSGSANTIKAPMPGTINDIKVNKGDSVTKGQVLLILEAMKMENEIMAPADGVIEDIHVSKGASVSAGEIIIGIS</sequence>
<gene>
    <name evidence="4" type="ORF">P4S50_17375</name>
</gene>
<dbReference type="InterPro" id="IPR050709">
    <property type="entry name" value="Biotin_Carboxyl_Carrier/Decarb"/>
</dbReference>
<feature type="domain" description="Lipoyl-binding" evidence="3">
    <location>
        <begin position="62"/>
        <end position="137"/>
    </location>
</feature>
<proteinExistence type="predicted"/>
<dbReference type="Proteomes" id="UP001222800">
    <property type="component" value="Chromosome"/>
</dbReference>
<dbReference type="Pfam" id="PF00364">
    <property type="entry name" value="Biotin_lipoyl"/>
    <property type="match status" value="1"/>
</dbReference>
<keyword evidence="5" id="KW-1185">Reference proteome</keyword>
<feature type="region of interest" description="Disordered" evidence="2">
    <location>
        <begin position="22"/>
        <end position="43"/>
    </location>
</feature>
<dbReference type="PROSITE" id="PS00188">
    <property type="entry name" value="BIOTIN"/>
    <property type="match status" value="1"/>
</dbReference>
<evidence type="ECO:0000313" key="4">
    <source>
        <dbReference type="EMBL" id="WFD10107.1"/>
    </source>
</evidence>
<dbReference type="SUPFAM" id="SSF51230">
    <property type="entry name" value="Single hybrid motif"/>
    <property type="match status" value="1"/>
</dbReference>
<evidence type="ECO:0000313" key="5">
    <source>
        <dbReference type="Proteomes" id="UP001222800"/>
    </source>
</evidence>
<reference evidence="4 5" key="1">
    <citation type="submission" date="2023-03" db="EMBL/GenBank/DDBJ databases">
        <title>Complete genome sequence of Tepidibacter sp. SWIR-1, isolated from a deep-sea hydrothermal vent.</title>
        <authorList>
            <person name="Li X."/>
        </authorList>
    </citation>
    <scope>NUCLEOTIDE SEQUENCE [LARGE SCALE GENOMIC DNA]</scope>
    <source>
        <strain evidence="4 5">SWIR-1</strain>
    </source>
</reference>
<evidence type="ECO:0000256" key="1">
    <source>
        <dbReference type="ARBA" id="ARBA00023267"/>
    </source>
</evidence>
<dbReference type="CDD" id="cd06850">
    <property type="entry name" value="biotinyl_domain"/>
    <property type="match status" value="1"/>
</dbReference>
<dbReference type="InterPro" id="IPR000089">
    <property type="entry name" value="Biotin_lipoyl"/>
</dbReference>
<dbReference type="PROSITE" id="PS50968">
    <property type="entry name" value="BIOTINYL_LIPOYL"/>
    <property type="match status" value="1"/>
</dbReference>
<protein>
    <submittedName>
        <fullName evidence="4">Biotin/lipoyl-binding protein</fullName>
    </submittedName>
</protein>
<dbReference type="PANTHER" id="PTHR45266:SF3">
    <property type="entry name" value="OXALOACETATE DECARBOXYLASE ALPHA CHAIN"/>
    <property type="match status" value="1"/>
</dbReference>
<name>A0ABY8EF50_9FIRM</name>
<keyword evidence="1" id="KW-0092">Biotin</keyword>